<sequence length="330" mass="36475">MNVTNEHHPFNLYAAAKAPAPAQPRSDERRKIMLPGSLANEEEGGGRCGNAGTPLAARSRENEGEEKHRTFVEVHQVEPIALVIVDADANLPGRHERIPRAPQKPTPSRSVRKRPVCVFFTANVAPRSSVWNSCFAVLLHVSIQPAGLHFSSPTRSYLPFGAMNREPATFTYVQLELAHLVGVLGAAKVGVLHHLPDAVGEHCGPAAHAPRVHVHPPVQHLARADLLIDAGQMLDEVANVRQPIDVIRALQQVVRDLLEKRGQIGAVIVRQRVRNRRRHIAHDVLERVLQVDDALQRLLQVEEVGSGGKQLIHHAIHQQHATGLRYTRHE</sequence>
<dbReference type="VEuPathDB" id="VectorBase:AATE007120"/>
<dbReference type="AlphaFoldDB" id="A0A182IX15"/>
<dbReference type="EnsemblMetazoa" id="AATE007120-RA">
    <property type="protein sequence ID" value="AATE007120-PA.1"/>
    <property type="gene ID" value="AATE007120"/>
</dbReference>
<feature type="compositionally biased region" description="Low complexity" evidence="1">
    <location>
        <begin position="14"/>
        <end position="24"/>
    </location>
</feature>
<protein>
    <submittedName>
        <fullName evidence="2">Uncharacterized protein</fullName>
    </submittedName>
</protein>
<proteinExistence type="predicted"/>
<accession>A0A182IX15</accession>
<organism evidence="2">
    <name type="scientific">Anopheles atroparvus</name>
    <name type="common">European mosquito</name>
    <dbReference type="NCBI Taxonomy" id="41427"/>
    <lineage>
        <taxon>Eukaryota</taxon>
        <taxon>Metazoa</taxon>
        <taxon>Ecdysozoa</taxon>
        <taxon>Arthropoda</taxon>
        <taxon>Hexapoda</taxon>
        <taxon>Insecta</taxon>
        <taxon>Pterygota</taxon>
        <taxon>Neoptera</taxon>
        <taxon>Endopterygota</taxon>
        <taxon>Diptera</taxon>
        <taxon>Nematocera</taxon>
        <taxon>Culicoidea</taxon>
        <taxon>Culicidae</taxon>
        <taxon>Anophelinae</taxon>
        <taxon>Anopheles</taxon>
    </lineage>
</organism>
<evidence type="ECO:0000256" key="1">
    <source>
        <dbReference type="SAM" id="MobiDB-lite"/>
    </source>
</evidence>
<reference evidence="2" key="1">
    <citation type="submission" date="2022-08" db="UniProtKB">
        <authorList>
            <consortium name="EnsemblMetazoa"/>
        </authorList>
    </citation>
    <scope>IDENTIFICATION</scope>
    <source>
        <strain evidence="2">EBRO</strain>
    </source>
</reference>
<evidence type="ECO:0000313" key="2">
    <source>
        <dbReference type="EnsemblMetazoa" id="AATE007120-PA.1"/>
    </source>
</evidence>
<feature type="region of interest" description="Disordered" evidence="1">
    <location>
        <begin position="1"/>
        <end position="28"/>
    </location>
</feature>
<name>A0A182IX15_ANOAO</name>